<proteinExistence type="predicted"/>
<keyword evidence="7" id="KW-1185">Reference proteome</keyword>
<evidence type="ECO:0000256" key="2">
    <source>
        <dbReference type="ARBA" id="ARBA00022884"/>
    </source>
</evidence>
<dbReference type="SMART" id="SM00360">
    <property type="entry name" value="RRM"/>
    <property type="match status" value="2"/>
</dbReference>
<dbReference type="GO" id="GO:0006417">
    <property type="term" value="P:regulation of translation"/>
    <property type="evidence" value="ECO:0007669"/>
    <property type="project" value="TreeGrafter"/>
</dbReference>
<dbReference type="InterPro" id="IPR000504">
    <property type="entry name" value="RRM_dom"/>
</dbReference>
<evidence type="ECO:0000256" key="1">
    <source>
        <dbReference type="ARBA" id="ARBA00022737"/>
    </source>
</evidence>
<evidence type="ECO:0000313" key="7">
    <source>
        <dbReference type="Proteomes" id="UP001215598"/>
    </source>
</evidence>
<keyword evidence="1" id="KW-0677">Repeat</keyword>
<dbReference type="InterPro" id="IPR034156">
    <property type="entry name" value="Hrp1_RRM1"/>
</dbReference>
<dbReference type="CDD" id="cd12577">
    <property type="entry name" value="RRM1_Hrp1p"/>
    <property type="match status" value="1"/>
</dbReference>
<organism evidence="6 7">
    <name type="scientific">Mycena metata</name>
    <dbReference type="NCBI Taxonomy" id="1033252"/>
    <lineage>
        <taxon>Eukaryota</taxon>
        <taxon>Fungi</taxon>
        <taxon>Dikarya</taxon>
        <taxon>Basidiomycota</taxon>
        <taxon>Agaricomycotina</taxon>
        <taxon>Agaricomycetes</taxon>
        <taxon>Agaricomycetidae</taxon>
        <taxon>Agaricales</taxon>
        <taxon>Marasmiineae</taxon>
        <taxon>Mycenaceae</taxon>
        <taxon>Mycena</taxon>
    </lineage>
</organism>
<keyword evidence="2 3" id="KW-0694">RNA-binding</keyword>
<dbReference type="PROSITE" id="PS50102">
    <property type="entry name" value="RRM"/>
    <property type="match status" value="2"/>
</dbReference>
<evidence type="ECO:0000256" key="4">
    <source>
        <dbReference type="SAM" id="MobiDB-lite"/>
    </source>
</evidence>
<dbReference type="EMBL" id="JARKIB010000176">
    <property type="protein sequence ID" value="KAJ7727963.1"/>
    <property type="molecule type" value="Genomic_DNA"/>
</dbReference>
<dbReference type="Gene3D" id="3.30.70.330">
    <property type="match status" value="2"/>
</dbReference>
<evidence type="ECO:0000313" key="6">
    <source>
        <dbReference type="EMBL" id="KAJ7727963.1"/>
    </source>
</evidence>
<feature type="region of interest" description="Disordered" evidence="4">
    <location>
        <begin position="89"/>
        <end position="136"/>
    </location>
</feature>
<comment type="caution">
    <text evidence="6">The sequence shown here is derived from an EMBL/GenBank/DDBJ whole genome shotgun (WGS) entry which is preliminary data.</text>
</comment>
<gene>
    <name evidence="6" type="ORF">B0H16DRAFT_1589932</name>
</gene>
<feature type="region of interest" description="Disordered" evidence="4">
    <location>
        <begin position="1"/>
        <end position="77"/>
    </location>
</feature>
<name>A0AAD7HTH2_9AGAR</name>
<dbReference type="AlphaFoldDB" id="A0AAD7HTH2"/>
<reference evidence="6" key="1">
    <citation type="submission" date="2023-03" db="EMBL/GenBank/DDBJ databases">
        <title>Massive genome expansion in bonnet fungi (Mycena s.s.) driven by repeated elements and novel gene families across ecological guilds.</title>
        <authorList>
            <consortium name="Lawrence Berkeley National Laboratory"/>
            <person name="Harder C.B."/>
            <person name="Miyauchi S."/>
            <person name="Viragh M."/>
            <person name="Kuo A."/>
            <person name="Thoen E."/>
            <person name="Andreopoulos B."/>
            <person name="Lu D."/>
            <person name="Skrede I."/>
            <person name="Drula E."/>
            <person name="Henrissat B."/>
            <person name="Morin E."/>
            <person name="Kohler A."/>
            <person name="Barry K."/>
            <person name="LaButti K."/>
            <person name="Morin E."/>
            <person name="Salamov A."/>
            <person name="Lipzen A."/>
            <person name="Mereny Z."/>
            <person name="Hegedus B."/>
            <person name="Baldrian P."/>
            <person name="Stursova M."/>
            <person name="Weitz H."/>
            <person name="Taylor A."/>
            <person name="Grigoriev I.V."/>
            <person name="Nagy L.G."/>
            <person name="Martin F."/>
            <person name="Kauserud H."/>
        </authorList>
    </citation>
    <scope>NUCLEOTIDE SEQUENCE</scope>
    <source>
        <strain evidence="6">CBHHK182m</strain>
    </source>
</reference>
<dbReference type="PANTHER" id="PTHR48032:SF6">
    <property type="entry name" value="RNA-BINDING (RRM_RBD_RNP MOTIFS) FAMILY PROTEIN"/>
    <property type="match status" value="1"/>
</dbReference>
<accession>A0AAD7HTH2</accession>
<dbReference type="GO" id="GO:0003729">
    <property type="term" value="F:mRNA binding"/>
    <property type="evidence" value="ECO:0007669"/>
    <property type="project" value="TreeGrafter"/>
</dbReference>
<feature type="compositionally biased region" description="Polar residues" evidence="4">
    <location>
        <begin position="107"/>
        <end position="129"/>
    </location>
</feature>
<protein>
    <submittedName>
        <fullName evidence="6">HnRNP A1-gamma isoform</fullName>
    </submittedName>
</protein>
<evidence type="ECO:0000259" key="5">
    <source>
        <dbReference type="PROSITE" id="PS50102"/>
    </source>
</evidence>
<dbReference type="Pfam" id="PF00076">
    <property type="entry name" value="RRM_1"/>
    <property type="match status" value="2"/>
</dbReference>
<dbReference type="Proteomes" id="UP001215598">
    <property type="component" value="Unassembled WGS sequence"/>
</dbReference>
<feature type="region of interest" description="Disordered" evidence="4">
    <location>
        <begin position="501"/>
        <end position="521"/>
    </location>
</feature>
<feature type="compositionally biased region" description="Low complexity" evidence="4">
    <location>
        <begin position="53"/>
        <end position="77"/>
    </location>
</feature>
<feature type="region of interest" description="Disordered" evidence="4">
    <location>
        <begin position="301"/>
        <end position="339"/>
    </location>
</feature>
<dbReference type="InterPro" id="IPR012677">
    <property type="entry name" value="Nucleotide-bd_a/b_plait_sf"/>
</dbReference>
<dbReference type="PANTHER" id="PTHR48032">
    <property type="entry name" value="RNA-BINDING PROTEIN MUSASHI HOMOLOG RBP6"/>
    <property type="match status" value="1"/>
</dbReference>
<feature type="domain" description="RRM" evidence="5">
    <location>
        <begin position="226"/>
        <end position="303"/>
    </location>
</feature>
<feature type="domain" description="RRM" evidence="5">
    <location>
        <begin position="143"/>
        <end position="217"/>
    </location>
</feature>
<dbReference type="InterPro" id="IPR035979">
    <property type="entry name" value="RBD_domain_sf"/>
</dbReference>
<dbReference type="SUPFAM" id="SSF54928">
    <property type="entry name" value="RNA-binding domain, RBD"/>
    <property type="match status" value="2"/>
</dbReference>
<dbReference type="FunFam" id="3.30.70.330:FF:000025">
    <property type="entry name" value="RNA-binding protein Musashi homolog 2 isoform X1"/>
    <property type="match status" value="1"/>
</dbReference>
<sequence>MSKVAVDDLYGDIYGDDDVETAAPVDGQPPITPTRDTQPAPTAVKHETHHNLPAKPASAPPSASSSQHQNAANAASLSYSAQIAQQFSAYQQTPSQERQQRLELPGRTQSTSAIPTHSTQTYSITSSEDTVFGKKPSEMHDAGKMFIGGLNWDTTDEGLRNYFSEFGKVDACTIMRDPSGTSRGFAFMTFEDPASVATVLGRDHVLDGKAIDPKRAIPREEHLRNTRYFVGGLSPATTSESMKEFFSAYGKVVDATVMVDRESSRSKGFGFVTFEDATNADQLVGKLGLTIDDKEIEVKMAQPRSQRDQGRMANGGRDTAFNDRDSRTPPQNNIPFGNTPQQMSMMFQRQMGQVPMMGNAMGSGMGGGMGNGGMGNAAMGTGMGNAAMGTGMGTGIGNGGMGTGMPMMGMGMNPMAMMGMGMGMNAFNPMAGMGAMNMMGGMNGMTGMNPMGNMGMGGMRMGMGPIGGTGTGMGTMGAMGMRPAMAGAMNPNFGRMMMNAGGAGPARTNTRGQHNFHPYSR</sequence>
<feature type="compositionally biased region" description="Polar residues" evidence="4">
    <location>
        <begin position="328"/>
        <end position="339"/>
    </location>
</feature>
<evidence type="ECO:0000256" key="3">
    <source>
        <dbReference type="PROSITE-ProRule" id="PRU00176"/>
    </source>
</evidence>